<evidence type="ECO:0000313" key="7">
    <source>
        <dbReference type="Proteomes" id="UP000240243"/>
    </source>
</evidence>
<dbReference type="PANTHER" id="PTHR46847:SF1">
    <property type="entry name" value="D-ALLOSE-BINDING PERIPLASMIC PROTEIN-RELATED"/>
    <property type="match status" value="1"/>
</dbReference>
<dbReference type="SUPFAM" id="SSF53822">
    <property type="entry name" value="Periplasmic binding protein-like I"/>
    <property type="match status" value="1"/>
</dbReference>
<dbReference type="Pfam" id="PF13407">
    <property type="entry name" value="Peripla_BP_4"/>
    <property type="match status" value="1"/>
</dbReference>
<dbReference type="Gene3D" id="3.40.50.2300">
    <property type="match status" value="2"/>
</dbReference>
<dbReference type="OrthoDB" id="9769193at2"/>
<dbReference type="GO" id="GO:0030313">
    <property type="term" value="C:cell envelope"/>
    <property type="evidence" value="ECO:0007669"/>
    <property type="project" value="UniProtKB-SubCell"/>
</dbReference>
<gene>
    <name evidence="6" type="ORF">C7H85_09640</name>
</gene>
<dbReference type="Proteomes" id="UP000240243">
    <property type="component" value="Unassembled WGS sequence"/>
</dbReference>
<sequence>MRLKKVILASALASTLPFSSMAEELKLGVSVAYFNHNYLTLVRQAMQQQIQEMDGVSAHFEDAKGDVAQQVQHIENFVDQGVDAIITIPVDTQAVQPLVKRAQEAGIPLVFVVNKPESELPANTAFVGSDSRLAGLMQMEYIAEKMGGEGNIVILLGVLSNEATRERTKGVEEVVAKYPGIRILDKQTGNFYRNEGVDITSNWLLSGLDIDAVVSNNDEMAIGAIMALQQSGKKDVIVGGIDATPDALAFMDKGLLDVTVFQDAAGQGRESVTTAVKLARGESVEQSIMIPYQLITPENVETLELGKQ</sequence>
<feature type="domain" description="Periplasmic binding protein" evidence="5">
    <location>
        <begin position="28"/>
        <end position="282"/>
    </location>
</feature>
<dbReference type="PANTHER" id="PTHR46847">
    <property type="entry name" value="D-ALLOSE-BINDING PERIPLASMIC PROTEIN-RELATED"/>
    <property type="match status" value="1"/>
</dbReference>
<keyword evidence="3 4" id="KW-0732">Signal</keyword>
<evidence type="ECO:0000256" key="4">
    <source>
        <dbReference type="SAM" id="SignalP"/>
    </source>
</evidence>
<dbReference type="RefSeq" id="WP_106729500.1">
    <property type="nucleotide sequence ID" value="NZ_PXYG01000003.1"/>
</dbReference>
<dbReference type="AlphaFoldDB" id="A0A2P7R5Y7"/>
<accession>A0A2P7R5Y7</accession>
<evidence type="ECO:0000256" key="3">
    <source>
        <dbReference type="ARBA" id="ARBA00022729"/>
    </source>
</evidence>
<reference evidence="6 7" key="1">
    <citation type="submission" date="2018-03" db="EMBL/GenBank/DDBJ databases">
        <title>The draft genome of Zobellella sp. 59N8.</title>
        <authorList>
            <person name="Liu L."/>
            <person name="Li L."/>
            <person name="Zhang X."/>
            <person name="Liang L."/>
            <person name="Wang T."/>
        </authorList>
    </citation>
    <scope>NUCLEOTIDE SEQUENCE [LARGE SCALE GENOMIC DNA]</scope>
    <source>
        <strain evidence="6 7">59N8</strain>
    </source>
</reference>
<dbReference type="CDD" id="cd06301">
    <property type="entry name" value="PBP1_rhizopine_binding-like"/>
    <property type="match status" value="1"/>
</dbReference>
<feature type="chain" id="PRO_5015195769" evidence="4">
    <location>
        <begin position="23"/>
        <end position="308"/>
    </location>
</feature>
<protein>
    <submittedName>
        <fullName evidence="6">Rhizopine-binding protein</fullName>
    </submittedName>
</protein>
<dbReference type="GO" id="GO:0030246">
    <property type="term" value="F:carbohydrate binding"/>
    <property type="evidence" value="ECO:0007669"/>
    <property type="project" value="UniProtKB-ARBA"/>
</dbReference>
<dbReference type="EMBL" id="PXYG01000003">
    <property type="protein sequence ID" value="PSJ45636.1"/>
    <property type="molecule type" value="Genomic_DNA"/>
</dbReference>
<organism evidence="6 7">
    <name type="scientific">Zobellella endophytica</name>
    <dbReference type="NCBI Taxonomy" id="2116700"/>
    <lineage>
        <taxon>Bacteria</taxon>
        <taxon>Pseudomonadati</taxon>
        <taxon>Pseudomonadota</taxon>
        <taxon>Gammaproteobacteria</taxon>
        <taxon>Aeromonadales</taxon>
        <taxon>Aeromonadaceae</taxon>
        <taxon>Zobellella</taxon>
    </lineage>
</organism>
<feature type="signal peptide" evidence="4">
    <location>
        <begin position="1"/>
        <end position="22"/>
    </location>
</feature>
<dbReference type="InterPro" id="IPR028082">
    <property type="entry name" value="Peripla_BP_I"/>
</dbReference>
<comment type="subcellular location">
    <subcellularLocation>
        <location evidence="1">Cell envelope</location>
    </subcellularLocation>
</comment>
<evidence type="ECO:0000256" key="2">
    <source>
        <dbReference type="ARBA" id="ARBA00007639"/>
    </source>
</evidence>
<dbReference type="GO" id="GO:0055085">
    <property type="term" value="P:transmembrane transport"/>
    <property type="evidence" value="ECO:0007669"/>
    <property type="project" value="UniProtKB-ARBA"/>
</dbReference>
<evidence type="ECO:0000313" key="6">
    <source>
        <dbReference type="EMBL" id="PSJ45636.1"/>
    </source>
</evidence>
<proteinExistence type="inferred from homology"/>
<evidence type="ECO:0000259" key="5">
    <source>
        <dbReference type="Pfam" id="PF13407"/>
    </source>
</evidence>
<comment type="similarity">
    <text evidence="2">Belongs to the bacterial solute-binding protein 2 family.</text>
</comment>
<evidence type="ECO:0000256" key="1">
    <source>
        <dbReference type="ARBA" id="ARBA00004196"/>
    </source>
</evidence>
<name>A0A2P7R5Y7_9GAMM</name>
<keyword evidence="7" id="KW-1185">Reference proteome</keyword>
<dbReference type="InterPro" id="IPR025997">
    <property type="entry name" value="SBP_2_dom"/>
</dbReference>
<comment type="caution">
    <text evidence="6">The sequence shown here is derived from an EMBL/GenBank/DDBJ whole genome shotgun (WGS) entry which is preliminary data.</text>
</comment>